<accession>A0A835Y3K9</accession>
<feature type="region of interest" description="Disordered" evidence="1">
    <location>
        <begin position="843"/>
        <end position="864"/>
    </location>
</feature>
<feature type="region of interest" description="Disordered" evidence="1">
    <location>
        <begin position="1"/>
        <end position="29"/>
    </location>
</feature>
<feature type="compositionally biased region" description="Polar residues" evidence="1">
    <location>
        <begin position="314"/>
        <end position="327"/>
    </location>
</feature>
<proteinExistence type="predicted"/>
<dbReference type="Proteomes" id="UP000612055">
    <property type="component" value="Unassembled WGS sequence"/>
</dbReference>
<reference evidence="2" key="1">
    <citation type="journal article" date="2020" name="bioRxiv">
        <title>Comparative genomics of Chlamydomonas.</title>
        <authorList>
            <person name="Craig R.J."/>
            <person name="Hasan A.R."/>
            <person name="Ness R.W."/>
            <person name="Keightley P.D."/>
        </authorList>
    </citation>
    <scope>NUCLEOTIDE SEQUENCE</scope>
    <source>
        <strain evidence="2">CCAP 11/70</strain>
    </source>
</reference>
<protein>
    <submittedName>
        <fullName evidence="2">Uncharacterized protein</fullName>
    </submittedName>
</protein>
<feature type="region of interest" description="Disordered" evidence="1">
    <location>
        <begin position="415"/>
        <end position="435"/>
    </location>
</feature>
<feature type="region of interest" description="Disordered" evidence="1">
    <location>
        <begin position="471"/>
        <end position="566"/>
    </location>
</feature>
<evidence type="ECO:0000313" key="3">
    <source>
        <dbReference type="Proteomes" id="UP000612055"/>
    </source>
</evidence>
<dbReference type="AlphaFoldDB" id="A0A835Y3K9"/>
<comment type="caution">
    <text evidence="2">The sequence shown here is derived from an EMBL/GenBank/DDBJ whole genome shotgun (WGS) entry which is preliminary data.</text>
</comment>
<organism evidence="2 3">
    <name type="scientific">Edaphochlamys debaryana</name>
    <dbReference type="NCBI Taxonomy" id="47281"/>
    <lineage>
        <taxon>Eukaryota</taxon>
        <taxon>Viridiplantae</taxon>
        <taxon>Chlorophyta</taxon>
        <taxon>core chlorophytes</taxon>
        <taxon>Chlorophyceae</taxon>
        <taxon>CS clade</taxon>
        <taxon>Chlamydomonadales</taxon>
        <taxon>Chlamydomonadales incertae sedis</taxon>
        <taxon>Edaphochlamys</taxon>
    </lineage>
</organism>
<feature type="region of interest" description="Disordered" evidence="1">
    <location>
        <begin position="142"/>
        <end position="172"/>
    </location>
</feature>
<keyword evidence="3" id="KW-1185">Reference proteome</keyword>
<dbReference type="EMBL" id="JAEHOE010000025">
    <property type="protein sequence ID" value="KAG2495390.1"/>
    <property type="molecule type" value="Genomic_DNA"/>
</dbReference>
<gene>
    <name evidence="2" type="ORF">HYH03_006657</name>
</gene>
<name>A0A835Y3K9_9CHLO</name>
<sequence length="864" mass="82998">MKGQPKGDAYGGYSAQPPGPRGRGRAQADHLSAAPLVPGGYQLVNLSAADLGGLDAATLQALESAGLLGLAGAGGLGAGALAGLDAATLAAAGLGVGGLGGAGMGWGGAGAGAAGGGGGKGGRRGTGGASVGATLNLDAGLGPGSSRHGAGAGAGGSRSAWPAAGGGGGGRNGSRGFDASQVYTVAPAGGGLVGADPGGELLGAAHVEDALRLLMRKRRLPSEGALEGLLMGGGGDAEADLQAAVAAAMAAGAGGDPYRTRPDDALSLQYASQLSDHALLHAHLQAQAQRGGARDAGRLAAAGSGGLYAAAPQGQRSKAQGRGSQSAGYGRQGYDEDDLGVEPHTLWAQPPAAKASRLPEPPAPEPEASGIHAQLLKALLQTESQRRGRAPEDQRLLDAGLYAVAAAEAEAAAAAEAQRSQRGQGQGQPRRRASALELGAADAAPLQMQMQLVQMHEGDPAAARAPVRLMGWPTHGAPAPADSLGSAGTGRRSNPGLPAGSSGAPGRTGSQGVPPVDVARSPRLSGPPPAAAEPAVPDTRLFADTRPMDGASAQGAGAAAGAGAGTVQGTSVPDVDALLAAIERLSARPPAFCVVSVTALLGMHAAAAARRGAQPTPWALAQARGLATAQAAAAMAGASAAQVAALDLKPLLVLDMGGGARAAGGAAPAAGDRWFVLHLWLHEAGAGAGAGGTPGARGRGQLEPLRAFVARFCPEAPLDAAAAGGGGAGEGEALASAVLELVRVLPTPAASGLAGLEAVHGALSGGAVPGEATLGAWLGAAEGGEPLRLSWEAWLDAPGPEAGGGRGAGLASSAGPMAGEDAQALAGHRALLLLAEAASGAHGRASPAAPAPGRQGKAGGVGGA</sequence>
<feature type="compositionally biased region" description="Low complexity" evidence="1">
    <location>
        <begin position="843"/>
        <end position="855"/>
    </location>
</feature>
<evidence type="ECO:0000313" key="2">
    <source>
        <dbReference type="EMBL" id="KAG2495390.1"/>
    </source>
</evidence>
<evidence type="ECO:0000256" key="1">
    <source>
        <dbReference type="SAM" id="MobiDB-lite"/>
    </source>
</evidence>
<feature type="compositionally biased region" description="Low complexity" evidence="1">
    <location>
        <begin position="495"/>
        <end position="505"/>
    </location>
</feature>
<feature type="region of interest" description="Disordered" evidence="1">
    <location>
        <begin position="311"/>
        <end position="342"/>
    </location>
</feature>